<accession>V2WKJ9</accession>
<sequence length="151" mass="17240">MPSGLKILVKRVHNGITVEKMLDYIYVQQFVTNLFLPILQNPAWQLHQGFQARYEESEQKCFAQGGKAAVEQRGVFMSDAIVNVGIQVENMNDSSVWDARAANSKDVHVDFQWMMNNSYCEVLGEQLVKVDIHESSRKVKDGWVFLCGEQN</sequence>
<dbReference type="AlphaFoldDB" id="V2WKJ9"/>
<reference evidence="1 2" key="1">
    <citation type="journal article" date="2014" name="BMC Genomics">
        <title>Genome and secretome analysis of the hemibiotrophic fungal pathogen, Moniliophthora roreri, which causes frosty pod rot disease of cacao: mechanisms of the biotrophic and necrotrophic phases.</title>
        <authorList>
            <person name="Meinhardt L.W."/>
            <person name="Costa G.G.L."/>
            <person name="Thomazella D.P.T."/>
            <person name="Teixeira P.J.P.L."/>
            <person name="Carazzolle M.F."/>
            <person name="Schuster S.C."/>
            <person name="Carlson J.E."/>
            <person name="Guiltinan M.J."/>
            <person name="Mieczkowski P."/>
            <person name="Farmer A."/>
            <person name="Ramaraj T."/>
            <person name="Crozier J."/>
            <person name="Davis R.E."/>
            <person name="Shao J."/>
            <person name="Melnick R.L."/>
            <person name="Pereira G.A.G."/>
            <person name="Bailey B.A."/>
        </authorList>
    </citation>
    <scope>NUCLEOTIDE SEQUENCE [LARGE SCALE GENOMIC DNA]</scope>
    <source>
        <strain evidence="1 2">MCA 2997</strain>
    </source>
</reference>
<evidence type="ECO:0000313" key="1">
    <source>
        <dbReference type="EMBL" id="ESK80720.1"/>
    </source>
</evidence>
<protein>
    <submittedName>
        <fullName evidence="1">Uncharacterized protein</fullName>
    </submittedName>
</protein>
<keyword evidence="2" id="KW-1185">Reference proteome</keyword>
<dbReference type="KEGG" id="mrr:Moror_14663"/>
<name>V2WKJ9_MONRO</name>
<comment type="caution">
    <text evidence="1">The sequence shown here is derived from an EMBL/GenBank/DDBJ whole genome shotgun (WGS) entry which is preliminary data.</text>
</comment>
<evidence type="ECO:0000313" key="2">
    <source>
        <dbReference type="Proteomes" id="UP000017559"/>
    </source>
</evidence>
<proteinExistence type="predicted"/>
<dbReference type="Proteomes" id="UP000017559">
    <property type="component" value="Unassembled WGS sequence"/>
</dbReference>
<dbReference type="HOGENOM" id="CLU_1731960_0_0_1"/>
<dbReference type="EMBL" id="AWSO01003072">
    <property type="protein sequence ID" value="ESK80720.1"/>
    <property type="molecule type" value="Genomic_DNA"/>
</dbReference>
<organism evidence="1 2">
    <name type="scientific">Moniliophthora roreri (strain MCA 2997)</name>
    <name type="common">Cocoa frosty pod rot fungus</name>
    <name type="synonym">Crinipellis roreri</name>
    <dbReference type="NCBI Taxonomy" id="1381753"/>
    <lineage>
        <taxon>Eukaryota</taxon>
        <taxon>Fungi</taxon>
        <taxon>Dikarya</taxon>
        <taxon>Basidiomycota</taxon>
        <taxon>Agaricomycotina</taxon>
        <taxon>Agaricomycetes</taxon>
        <taxon>Agaricomycetidae</taxon>
        <taxon>Agaricales</taxon>
        <taxon>Marasmiineae</taxon>
        <taxon>Marasmiaceae</taxon>
        <taxon>Moniliophthora</taxon>
    </lineage>
</organism>
<gene>
    <name evidence="1" type="ORF">Moror_14663</name>
</gene>